<dbReference type="InterPro" id="IPR011604">
    <property type="entry name" value="PDDEXK-like_dom_sf"/>
</dbReference>
<organism evidence="2 3">
    <name type="scientific">Listeria seeligeri</name>
    <dbReference type="NCBI Taxonomy" id="1640"/>
    <lineage>
        <taxon>Bacteria</taxon>
        <taxon>Bacillati</taxon>
        <taxon>Bacillota</taxon>
        <taxon>Bacilli</taxon>
        <taxon>Bacillales</taxon>
        <taxon>Listeriaceae</taxon>
        <taxon>Listeria</taxon>
    </lineage>
</organism>
<dbReference type="RefSeq" id="WP_185383613.1">
    <property type="nucleotide sequence ID" value="NZ_JAARRG010000003.1"/>
</dbReference>
<sequence length="270" mass="31480">MTKNKPLKLTKENYYSQAANLDYMSVSQFKSFMDCEARTMAELHKEWSRNESTALLVGSYTHAAFESEQAFNDFISENEKKIYKARGTGKRAEFEQADLMIETIKKDPLSMIVMDGEKEAIVTANLFGTTWKAKLDVLNHDKKRIGDLKTTQELQKRFWSVKYNGWVSFIQAYDYVLQMAVYKAMVECQFEGDYKPYIVAVTKQNPPDKAVIQFHQNWLDSEYNFLEEKMPRVIAVKNKELDAIRCEECEYCRATKQLKDAINLEDLLKK</sequence>
<reference evidence="2 3" key="1">
    <citation type="submission" date="2020-03" db="EMBL/GenBank/DDBJ databases">
        <title>Soil Listeria distribution.</title>
        <authorList>
            <person name="Liao J."/>
            <person name="Wiedmann M."/>
        </authorList>
    </citation>
    <scope>NUCLEOTIDE SEQUENCE [LARGE SCALE GENOMIC DNA]</scope>
    <source>
        <strain evidence="2 3">FSL L7-1560</strain>
    </source>
</reference>
<evidence type="ECO:0000259" key="1">
    <source>
        <dbReference type="Pfam" id="PF12684"/>
    </source>
</evidence>
<dbReference type="Gene3D" id="3.90.320.10">
    <property type="match status" value="1"/>
</dbReference>
<gene>
    <name evidence="2" type="ORF">HB897_07215</name>
</gene>
<evidence type="ECO:0000313" key="2">
    <source>
        <dbReference type="EMBL" id="MBC1486014.1"/>
    </source>
</evidence>
<dbReference type="InterPro" id="IPR024432">
    <property type="entry name" value="Put_RecE_PDDEXK-like_dom"/>
</dbReference>
<protein>
    <recommendedName>
        <fullName evidence="1">Putative exodeoxyribonuclease 8 PDDEXK-like domain-containing protein</fullName>
    </recommendedName>
</protein>
<name>A0A7X0X1Y2_LISSE</name>
<comment type="caution">
    <text evidence="2">The sequence shown here is derived from an EMBL/GenBank/DDBJ whole genome shotgun (WGS) entry which is preliminary data.</text>
</comment>
<dbReference type="EMBL" id="JAARRG010000003">
    <property type="protein sequence ID" value="MBC1486014.1"/>
    <property type="molecule type" value="Genomic_DNA"/>
</dbReference>
<dbReference type="Pfam" id="PF12684">
    <property type="entry name" value="DUF3799"/>
    <property type="match status" value="1"/>
</dbReference>
<dbReference type="AlphaFoldDB" id="A0A7X0X1Y2"/>
<feature type="domain" description="Putative exodeoxyribonuclease 8 PDDEXK-like" evidence="1">
    <location>
        <begin position="25"/>
        <end position="255"/>
    </location>
</feature>
<evidence type="ECO:0000313" key="3">
    <source>
        <dbReference type="Proteomes" id="UP000523362"/>
    </source>
</evidence>
<dbReference type="Proteomes" id="UP000523362">
    <property type="component" value="Unassembled WGS sequence"/>
</dbReference>
<proteinExistence type="predicted"/>
<accession>A0A7X0X1Y2</accession>